<keyword evidence="2" id="KW-1185">Reference proteome</keyword>
<dbReference type="AlphaFoldDB" id="A0A937D607"/>
<comment type="caution">
    <text evidence="1">The sequence shown here is derived from an EMBL/GenBank/DDBJ whole genome shotgun (WGS) entry which is preliminary data.</text>
</comment>
<evidence type="ECO:0000313" key="2">
    <source>
        <dbReference type="Proteomes" id="UP000651057"/>
    </source>
</evidence>
<dbReference type="InterPro" id="IPR011747">
    <property type="entry name" value="CHP02241"/>
</dbReference>
<dbReference type="PANTHER" id="PTHR38009">
    <property type="entry name" value="CONSERVED HYPOTHETICAL PHAGE TAIL PROTEIN"/>
    <property type="match status" value="1"/>
</dbReference>
<reference evidence="1" key="1">
    <citation type="submission" date="2021-01" db="EMBL/GenBank/DDBJ databases">
        <authorList>
            <person name="Zhong Y.L."/>
        </authorList>
    </citation>
    <scope>NUCLEOTIDE SEQUENCE</scope>
    <source>
        <strain evidence="1">KCTC 23302</strain>
    </source>
</reference>
<dbReference type="GO" id="GO:0005198">
    <property type="term" value="F:structural molecule activity"/>
    <property type="evidence" value="ECO:0007669"/>
    <property type="project" value="InterPro"/>
</dbReference>
<sequence>MGALENFKKIVDPSPALSHRFGVFFFAGGVIPNPIDFRFQKVSGLSADIQTDTVNEGGQNLFAHRLPGKVNYNNLVLERGYSTSFVPSPLTAEFNIAFSSFKFAPSNVLITLFNEIGGISVPAGAWMFFKAYPVKWSVSDLDGQSNTVLIDTMELAYTRFQTVGL</sequence>
<dbReference type="Proteomes" id="UP000651057">
    <property type="component" value="Unassembled WGS sequence"/>
</dbReference>
<protein>
    <submittedName>
        <fullName evidence="1">Phage tail protein</fullName>
    </submittedName>
</protein>
<dbReference type="InterPro" id="IPR010667">
    <property type="entry name" value="Phage_T4_Gp19"/>
</dbReference>
<proteinExistence type="predicted"/>
<dbReference type="RefSeq" id="WP_201919275.1">
    <property type="nucleotide sequence ID" value="NZ_BAABAX010000005.1"/>
</dbReference>
<name>A0A937D607_9FLAO</name>
<dbReference type="NCBIfam" id="TIGR02241">
    <property type="entry name" value="conserved hypothetical phage tail region protein"/>
    <property type="match status" value="1"/>
</dbReference>
<dbReference type="EMBL" id="JAERQJ010000003">
    <property type="protein sequence ID" value="MBL0683874.1"/>
    <property type="molecule type" value="Genomic_DNA"/>
</dbReference>
<gene>
    <name evidence="1" type="ORF">JJQ60_10125</name>
</gene>
<evidence type="ECO:0000313" key="1">
    <source>
        <dbReference type="EMBL" id="MBL0683874.1"/>
    </source>
</evidence>
<dbReference type="Pfam" id="PF06841">
    <property type="entry name" value="Phage_T4_gp19"/>
    <property type="match status" value="1"/>
</dbReference>
<accession>A0A937D607</accession>
<organism evidence="1 2">
    <name type="scientific">Aquimarina mytili</name>
    <dbReference type="NCBI Taxonomy" id="874423"/>
    <lineage>
        <taxon>Bacteria</taxon>
        <taxon>Pseudomonadati</taxon>
        <taxon>Bacteroidota</taxon>
        <taxon>Flavobacteriia</taxon>
        <taxon>Flavobacteriales</taxon>
        <taxon>Flavobacteriaceae</taxon>
        <taxon>Aquimarina</taxon>
    </lineage>
</organism>
<dbReference type="PANTHER" id="PTHR38009:SF1">
    <property type="entry name" value="CONSERVED HYPOTHETICAL PHAGE TAIL PROTEIN"/>
    <property type="match status" value="1"/>
</dbReference>